<gene>
    <name evidence="2" type="ORF">HMPREF9451_00674</name>
</gene>
<sequence length="244" mass="25651">MNALNALARIVGTITLCALLIGAGLFACCLRPATSLIAQATSNHDDSPYSQEALVGLATLTRDYTVDGGERTAMLDTIAQAASDASPALKGAADKQAALASLGERYTLTDDALDHLDDVNRVIGATRIAFAVIGIACVAALAHVLVRCGKKSLGGVLMASGGAVIAVFALLALWVMIDFNGFFAAFHSLFFSAGTWTFSYDSLLICMYPPDFWISMGILWLVTTLAGCLICLIIGRLLRKRSAA</sequence>
<dbReference type="InParanoid" id="K0YXM1"/>
<keyword evidence="3" id="KW-1185">Reference proteome</keyword>
<keyword evidence="1" id="KW-1133">Transmembrane helix</keyword>
<name>K0YXM1_9ACTN</name>
<protein>
    <submittedName>
        <fullName evidence="2">Integral membrane protein</fullName>
    </submittedName>
</protein>
<dbReference type="HOGENOM" id="CLU_962209_0_0_11"/>
<dbReference type="EMBL" id="ADMD01000002">
    <property type="protein sequence ID" value="EJZ84364.1"/>
    <property type="molecule type" value="Genomic_DNA"/>
</dbReference>
<dbReference type="Pfam" id="PF07314">
    <property type="entry name" value="Lit"/>
    <property type="match status" value="1"/>
</dbReference>
<dbReference type="eggNOG" id="COG4478">
    <property type="taxonomic scope" value="Bacteria"/>
</dbReference>
<feature type="transmembrane region" description="Helical" evidence="1">
    <location>
        <begin position="152"/>
        <end position="175"/>
    </location>
</feature>
<dbReference type="RefSeq" id="WP_009138902.1">
    <property type="nucleotide sequence ID" value="NZ_JH815198.1"/>
</dbReference>
<keyword evidence="1" id="KW-0812">Transmembrane</keyword>
<evidence type="ECO:0000313" key="3">
    <source>
        <dbReference type="Proteomes" id="UP000006069"/>
    </source>
</evidence>
<comment type="caution">
    <text evidence="2">The sequence shown here is derived from an EMBL/GenBank/DDBJ whole genome shotgun (WGS) entry which is preliminary data.</text>
</comment>
<dbReference type="Proteomes" id="UP000006069">
    <property type="component" value="Unassembled WGS sequence"/>
</dbReference>
<dbReference type="AlphaFoldDB" id="K0YXM1"/>
<feature type="transmembrane region" description="Helical" evidence="1">
    <location>
        <begin position="182"/>
        <end position="200"/>
    </location>
</feature>
<evidence type="ECO:0000256" key="1">
    <source>
        <dbReference type="SAM" id="Phobius"/>
    </source>
</evidence>
<evidence type="ECO:0000313" key="2">
    <source>
        <dbReference type="EMBL" id="EJZ84364.1"/>
    </source>
</evidence>
<organism evidence="2 3">
    <name type="scientific">Slackia piriformis YIT 12062</name>
    <dbReference type="NCBI Taxonomy" id="742818"/>
    <lineage>
        <taxon>Bacteria</taxon>
        <taxon>Bacillati</taxon>
        <taxon>Actinomycetota</taxon>
        <taxon>Coriobacteriia</taxon>
        <taxon>Eggerthellales</taxon>
        <taxon>Eggerthellaceae</taxon>
        <taxon>Slackia</taxon>
    </lineage>
</organism>
<feature type="transmembrane region" description="Helical" evidence="1">
    <location>
        <begin position="6"/>
        <end position="30"/>
    </location>
</feature>
<accession>K0YXM1</accession>
<feature type="transmembrane region" description="Helical" evidence="1">
    <location>
        <begin position="212"/>
        <end position="238"/>
    </location>
</feature>
<proteinExistence type="predicted"/>
<keyword evidence="1" id="KW-0472">Membrane</keyword>
<feature type="transmembrane region" description="Helical" evidence="1">
    <location>
        <begin position="128"/>
        <end position="146"/>
    </location>
</feature>
<dbReference type="InterPro" id="IPR010178">
    <property type="entry name" value="Lit"/>
</dbReference>
<reference evidence="2 3" key="1">
    <citation type="submission" date="2012-08" db="EMBL/GenBank/DDBJ databases">
        <title>The Genome Sequence of Slackia piriformis YIT 12062.</title>
        <authorList>
            <consortium name="The Broad Institute Genome Sequencing Platform"/>
            <person name="Earl A."/>
            <person name="Ward D."/>
            <person name="Feldgarden M."/>
            <person name="Gevers D."/>
            <person name="Morotomi M."/>
            <person name="Walker B."/>
            <person name="Young S.K."/>
            <person name="Zeng Q."/>
            <person name="Gargeya S."/>
            <person name="Fitzgerald M."/>
            <person name="Haas B."/>
            <person name="Abouelleil A."/>
            <person name="Alvarado L."/>
            <person name="Arachchi H.M."/>
            <person name="Berlin A.M."/>
            <person name="Chapman S.B."/>
            <person name="Goldberg J."/>
            <person name="Griggs A."/>
            <person name="Gujja S."/>
            <person name="Hansen M."/>
            <person name="Howarth C."/>
            <person name="Imamovic A."/>
            <person name="Larimer J."/>
            <person name="McCowen C."/>
            <person name="Montmayeur A."/>
            <person name="Murphy C."/>
            <person name="Neiman D."/>
            <person name="Pearson M."/>
            <person name="Priest M."/>
            <person name="Roberts A."/>
            <person name="Saif S."/>
            <person name="Shea T."/>
            <person name="Sisk P."/>
            <person name="Sykes S."/>
            <person name="Wortman J."/>
            <person name="Nusbaum C."/>
            <person name="Birren B."/>
        </authorList>
    </citation>
    <scope>NUCLEOTIDE SEQUENCE [LARGE SCALE GENOMIC DNA]</scope>
    <source>
        <strain evidence="2 3">YIT 12062</strain>
    </source>
</reference>
<dbReference type="PATRIC" id="fig|742818.3.peg.725"/>